<dbReference type="Pfam" id="PF11051">
    <property type="entry name" value="Mannosyl_trans3"/>
    <property type="match status" value="1"/>
</dbReference>
<reference evidence="12 13" key="1">
    <citation type="submission" date="2017-05" db="EMBL/GenBank/DDBJ databases">
        <title>Draft genome sequence of Elsinoe australis.</title>
        <authorList>
            <person name="Cheng Q."/>
        </authorList>
    </citation>
    <scope>NUCLEOTIDE SEQUENCE [LARGE SCALE GENOMIC DNA]</scope>
    <source>
        <strain evidence="12 13">NL1</strain>
    </source>
</reference>
<evidence type="ECO:0000256" key="8">
    <source>
        <dbReference type="ARBA" id="ARBA00023034"/>
    </source>
</evidence>
<keyword evidence="4 12" id="KW-0808">Transferase</keyword>
<evidence type="ECO:0000256" key="4">
    <source>
        <dbReference type="ARBA" id="ARBA00022679"/>
    </source>
</evidence>
<name>A0A2P7YMV0_9PEZI</name>
<gene>
    <name evidence="12" type="ORF">B9Z65_2030</name>
</gene>
<dbReference type="STRING" id="40998.A0A2P7YMV0"/>
<dbReference type="GO" id="GO:0000026">
    <property type="term" value="F:alpha-1,2-mannosyltransferase activity"/>
    <property type="evidence" value="ECO:0007669"/>
    <property type="project" value="TreeGrafter"/>
</dbReference>
<dbReference type="Proteomes" id="UP000243723">
    <property type="component" value="Unassembled WGS sequence"/>
</dbReference>
<keyword evidence="9 11" id="KW-0472">Membrane</keyword>
<keyword evidence="13" id="KW-1185">Reference proteome</keyword>
<keyword evidence="5 11" id="KW-0812">Transmembrane</keyword>
<evidence type="ECO:0000256" key="2">
    <source>
        <dbReference type="ARBA" id="ARBA00004922"/>
    </source>
</evidence>
<keyword evidence="8" id="KW-0333">Golgi apparatus</keyword>
<feature type="transmembrane region" description="Helical" evidence="11">
    <location>
        <begin position="7"/>
        <end position="26"/>
    </location>
</feature>
<evidence type="ECO:0000256" key="11">
    <source>
        <dbReference type="SAM" id="Phobius"/>
    </source>
</evidence>
<protein>
    <submittedName>
        <fullName evidence="12">Alpha-1,2-mannosyltransferase MNN21</fullName>
    </submittedName>
</protein>
<evidence type="ECO:0000256" key="10">
    <source>
        <dbReference type="SAM" id="MobiDB-lite"/>
    </source>
</evidence>
<keyword evidence="12" id="KW-0328">Glycosyltransferase</keyword>
<comment type="similarity">
    <text evidence="3">Belongs to the MNN1/MNT family.</text>
</comment>
<comment type="subcellular location">
    <subcellularLocation>
        <location evidence="1">Golgi apparatus membrane</location>
        <topology evidence="1">Single-pass type II membrane protein</topology>
    </subcellularLocation>
</comment>
<dbReference type="PANTHER" id="PTHR31646:SF1">
    <property type="entry name" value="ALPHA-1,2-MANNOSYLTRANSFERASE MNN2"/>
    <property type="match status" value="1"/>
</dbReference>
<evidence type="ECO:0000313" key="13">
    <source>
        <dbReference type="Proteomes" id="UP000243723"/>
    </source>
</evidence>
<dbReference type="SUPFAM" id="SSF53448">
    <property type="entry name" value="Nucleotide-diphospho-sugar transferases"/>
    <property type="match status" value="1"/>
</dbReference>
<dbReference type="PANTHER" id="PTHR31646">
    <property type="entry name" value="ALPHA-1,2-MANNOSYLTRANSFERASE MNN2"/>
    <property type="match status" value="1"/>
</dbReference>
<dbReference type="GO" id="GO:0046354">
    <property type="term" value="P:mannan biosynthetic process"/>
    <property type="evidence" value="ECO:0007669"/>
    <property type="project" value="TreeGrafter"/>
</dbReference>
<comment type="pathway">
    <text evidence="2">Protein modification; protein glycosylation.</text>
</comment>
<dbReference type="EMBL" id="NHZQ01000412">
    <property type="protein sequence ID" value="PSK37288.1"/>
    <property type="molecule type" value="Genomic_DNA"/>
</dbReference>
<keyword evidence="7 11" id="KW-1133">Transmembrane helix</keyword>
<feature type="region of interest" description="Disordered" evidence="10">
    <location>
        <begin position="493"/>
        <end position="513"/>
    </location>
</feature>
<sequence>MRILGRWLLYMILAVLSAVIFVNVYFKTELTERVQGRVQELVHDESKDPLPPLEHNSIPELWAHWSEVIWDARPDIPEIVLRARAPDIMVTQKDNATRSPFTELVINNKRAVKSLGKSHKRFVKELDRLEGLSTLFTGYGVALVGGGEYFGPAITSIQMLRRSGCRLPVEVFVADDSEYEKQVCDEFLPKLNAKCLIVTDFVKAPGTRQMEIKRFQLKALALLFTTFKHVLFLDSDSIPLMDPYQQLMKSDPYLHKGMVSWPDFWLSTESPSFWAIAGKKEFPKDLPVTASESGQLLINKGTHLKAVLLAAYYNMWGPGYYYPLLSQEAVGQGDKETFLAATVVMGLPYYRVKEKVVAVQNDDGEHSRGRAMLQYHAGDDFGNVIQYTDNYMTAEPRAVRPFFLHANIPKMNAGHLMKEGDIFSAEDKRKRWRLLGTKENQMKTFGFDVEAVLWELMQTTACELADKLNDWKSTPGLCEKIIEHVDALIHGKVKEAKPPGQEKKPPITKKEDEIPGWSLYTTTPDDIPDY</sequence>
<dbReference type="AlphaFoldDB" id="A0A2P7YMV0"/>
<evidence type="ECO:0000256" key="6">
    <source>
        <dbReference type="ARBA" id="ARBA00022968"/>
    </source>
</evidence>
<dbReference type="GO" id="GO:0000139">
    <property type="term" value="C:Golgi membrane"/>
    <property type="evidence" value="ECO:0007669"/>
    <property type="project" value="UniProtKB-SubCell"/>
</dbReference>
<dbReference type="OrthoDB" id="430354at2759"/>
<evidence type="ECO:0000256" key="9">
    <source>
        <dbReference type="ARBA" id="ARBA00023136"/>
    </source>
</evidence>
<dbReference type="InterPro" id="IPR022751">
    <property type="entry name" value="Alpha_mannosyltransferase"/>
</dbReference>
<evidence type="ECO:0000256" key="3">
    <source>
        <dbReference type="ARBA" id="ARBA00009105"/>
    </source>
</evidence>
<organism evidence="12 13">
    <name type="scientific">Elsinoe australis</name>
    <dbReference type="NCBI Taxonomy" id="40998"/>
    <lineage>
        <taxon>Eukaryota</taxon>
        <taxon>Fungi</taxon>
        <taxon>Dikarya</taxon>
        <taxon>Ascomycota</taxon>
        <taxon>Pezizomycotina</taxon>
        <taxon>Dothideomycetes</taxon>
        <taxon>Dothideomycetidae</taxon>
        <taxon>Myriangiales</taxon>
        <taxon>Elsinoaceae</taxon>
        <taxon>Elsinoe</taxon>
    </lineage>
</organism>
<evidence type="ECO:0000256" key="5">
    <source>
        <dbReference type="ARBA" id="ARBA00022692"/>
    </source>
</evidence>
<comment type="caution">
    <text evidence="12">The sequence shown here is derived from an EMBL/GenBank/DDBJ whole genome shotgun (WGS) entry which is preliminary data.</text>
</comment>
<keyword evidence="6" id="KW-0735">Signal-anchor</keyword>
<proteinExistence type="inferred from homology"/>
<evidence type="ECO:0000256" key="1">
    <source>
        <dbReference type="ARBA" id="ARBA00004323"/>
    </source>
</evidence>
<dbReference type="InterPro" id="IPR029044">
    <property type="entry name" value="Nucleotide-diphossugar_trans"/>
</dbReference>
<accession>A0A2P7YMV0</accession>
<evidence type="ECO:0000256" key="7">
    <source>
        <dbReference type="ARBA" id="ARBA00022989"/>
    </source>
</evidence>
<evidence type="ECO:0000313" key="12">
    <source>
        <dbReference type="EMBL" id="PSK37288.1"/>
    </source>
</evidence>